<proteinExistence type="predicted"/>
<name>A0AAV7EE90_ARIFI</name>
<organism evidence="1 2">
    <name type="scientific">Aristolochia fimbriata</name>
    <name type="common">White veined hardy Dutchman's pipe vine</name>
    <dbReference type="NCBI Taxonomy" id="158543"/>
    <lineage>
        <taxon>Eukaryota</taxon>
        <taxon>Viridiplantae</taxon>
        <taxon>Streptophyta</taxon>
        <taxon>Embryophyta</taxon>
        <taxon>Tracheophyta</taxon>
        <taxon>Spermatophyta</taxon>
        <taxon>Magnoliopsida</taxon>
        <taxon>Magnoliidae</taxon>
        <taxon>Piperales</taxon>
        <taxon>Aristolochiaceae</taxon>
        <taxon>Aristolochia</taxon>
    </lineage>
</organism>
<reference evidence="1 2" key="1">
    <citation type="submission" date="2021-07" db="EMBL/GenBank/DDBJ databases">
        <title>The Aristolochia fimbriata genome: insights into angiosperm evolution, floral development and chemical biosynthesis.</title>
        <authorList>
            <person name="Jiao Y."/>
        </authorList>
    </citation>
    <scope>NUCLEOTIDE SEQUENCE [LARGE SCALE GENOMIC DNA]</scope>
    <source>
        <strain evidence="1">IBCAS-2021</strain>
        <tissue evidence="1">Leaf</tissue>
    </source>
</reference>
<evidence type="ECO:0000313" key="1">
    <source>
        <dbReference type="EMBL" id="KAG9446027.1"/>
    </source>
</evidence>
<accession>A0AAV7EE90</accession>
<gene>
    <name evidence="1" type="ORF">H6P81_012155</name>
</gene>
<dbReference type="EMBL" id="JAINDJ010000005">
    <property type="protein sequence ID" value="KAG9446027.1"/>
    <property type="molecule type" value="Genomic_DNA"/>
</dbReference>
<dbReference type="Proteomes" id="UP000825729">
    <property type="component" value="Unassembled WGS sequence"/>
</dbReference>
<evidence type="ECO:0000313" key="2">
    <source>
        <dbReference type="Proteomes" id="UP000825729"/>
    </source>
</evidence>
<protein>
    <submittedName>
        <fullName evidence="1">Uncharacterized protein</fullName>
    </submittedName>
</protein>
<dbReference type="AlphaFoldDB" id="A0AAV7EE90"/>
<comment type="caution">
    <text evidence="1">The sequence shown here is derived from an EMBL/GenBank/DDBJ whole genome shotgun (WGS) entry which is preliminary data.</text>
</comment>
<keyword evidence="2" id="KW-1185">Reference proteome</keyword>
<sequence length="96" mass="10865">MSLILHNSRRSRPSNLSTAPRVAIREYEMQEANSSAPDSALSRLLRRLSADLVDPTPGGIRRRHVVLWDRLKNRRVSARILAENPQKIDSRGASPR</sequence>